<keyword evidence="3" id="KW-1185">Reference proteome</keyword>
<feature type="transmembrane region" description="Helical" evidence="1">
    <location>
        <begin position="85"/>
        <end position="114"/>
    </location>
</feature>
<keyword evidence="1" id="KW-0812">Transmembrane</keyword>
<accession>A0ABY4CKX6</accession>
<dbReference type="EMBL" id="CP089291">
    <property type="protein sequence ID" value="UOF89901.1"/>
    <property type="molecule type" value="Genomic_DNA"/>
</dbReference>
<keyword evidence="1" id="KW-0472">Membrane</keyword>
<dbReference type="InterPro" id="IPR002798">
    <property type="entry name" value="SpoIIM-like"/>
</dbReference>
<evidence type="ECO:0000313" key="2">
    <source>
        <dbReference type="EMBL" id="UOF89901.1"/>
    </source>
</evidence>
<proteinExistence type="predicted"/>
<feature type="transmembrane region" description="Helical" evidence="1">
    <location>
        <begin position="174"/>
        <end position="194"/>
    </location>
</feature>
<protein>
    <submittedName>
        <fullName evidence="2">Stage II sporulation protein M</fullName>
    </submittedName>
</protein>
<organism evidence="2 3">
    <name type="scientific">Fodinisporobacter ferrooxydans</name>
    <dbReference type="NCBI Taxonomy" id="2901836"/>
    <lineage>
        <taxon>Bacteria</taxon>
        <taxon>Bacillati</taxon>
        <taxon>Bacillota</taxon>
        <taxon>Bacilli</taxon>
        <taxon>Bacillales</taxon>
        <taxon>Alicyclobacillaceae</taxon>
        <taxon>Fodinisporobacter</taxon>
    </lineage>
</organism>
<dbReference type="Pfam" id="PF01944">
    <property type="entry name" value="SpoIIM"/>
    <property type="match status" value="1"/>
</dbReference>
<keyword evidence="1" id="KW-1133">Transmembrane helix</keyword>
<evidence type="ECO:0000313" key="3">
    <source>
        <dbReference type="Proteomes" id="UP000830167"/>
    </source>
</evidence>
<sequence length="210" mass="23284">MTRKAKAFVEGFVAQNYSLIVFSVVVFVVGVVFGSIVVHALDPDQKKQLFDELQSFFTAVYHQQTASGAAVMWNRTASNLKVEGLIWILGLSIIGLPLIVVLLFLKGFAVGFVIGFMVDQYAWRGILFVLTAIFPQNLLVVPALLTTCVVGLSFSLTMIKNRFHHHEEPAYQKFLSFSGVVLTMAFVMILASGIEGYVSTNLLKWITPLF</sequence>
<feature type="transmembrane region" description="Helical" evidence="1">
    <location>
        <begin position="126"/>
        <end position="154"/>
    </location>
</feature>
<reference evidence="2" key="1">
    <citation type="submission" date="2021-12" db="EMBL/GenBank/DDBJ databases">
        <title>Alicyclobacillaceae gen. nov., sp. nov., isolated from chalcocite enrichment system.</title>
        <authorList>
            <person name="Jiang Z."/>
        </authorList>
    </citation>
    <scope>NUCLEOTIDE SEQUENCE</scope>
    <source>
        <strain evidence="2">MYW30-H2</strain>
    </source>
</reference>
<feature type="transmembrane region" description="Helical" evidence="1">
    <location>
        <begin position="20"/>
        <end position="41"/>
    </location>
</feature>
<gene>
    <name evidence="2" type="primary">spoIIM</name>
    <name evidence="2" type="ORF">LSG31_18820</name>
</gene>
<dbReference type="RefSeq" id="WP_347436596.1">
    <property type="nucleotide sequence ID" value="NZ_CP089291.1"/>
</dbReference>
<dbReference type="InterPro" id="IPR014196">
    <property type="entry name" value="SpoIIM"/>
</dbReference>
<name>A0ABY4CKX6_9BACL</name>
<dbReference type="PIRSF" id="PIRSF038973">
    <property type="entry name" value="SpoIIM"/>
    <property type="match status" value="1"/>
</dbReference>
<dbReference type="NCBIfam" id="TIGR02831">
    <property type="entry name" value="spo_II_M"/>
    <property type="match status" value="1"/>
</dbReference>
<evidence type="ECO:0000256" key="1">
    <source>
        <dbReference type="SAM" id="Phobius"/>
    </source>
</evidence>
<dbReference type="Proteomes" id="UP000830167">
    <property type="component" value="Chromosome"/>
</dbReference>